<dbReference type="AlphaFoldDB" id="A0A4Z2GHG6"/>
<name>A0A4Z2GHG6_9TELE</name>
<protein>
    <submittedName>
        <fullName evidence="2">Uncharacterized protein</fullName>
    </submittedName>
</protein>
<dbReference type="EMBL" id="SRLO01000535">
    <property type="protein sequence ID" value="TNN52819.1"/>
    <property type="molecule type" value="Genomic_DNA"/>
</dbReference>
<gene>
    <name evidence="2" type="ORF">EYF80_036993</name>
</gene>
<evidence type="ECO:0000313" key="2">
    <source>
        <dbReference type="EMBL" id="TNN52819.1"/>
    </source>
</evidence>
<keyword evidence="3" id="KW-1185">Reference proteome</keyword>
<sequence length="179" mass="20237">MLTTEGRRTEEHRQDKPRLPVLLLSVIHQQTLAQKALALLSTETSELEFWVLSLFEKSRFTTSCASFCVKSQQIPEQLRTNPLARFPLICLYARRKEDSNSHRVKLKHKSSFVSEVFMSSPDRFALGVGVLEAQLLQFAASVKLIVAVTDVRPLSAKARHSPWRRGNEEEDAVPPSPPT</sequence>
<comment type="caution">
    <text evidence="2">The sequence shown here is derived from an EMBL/GenBank/DDBJ whole genome shotgun (WGS) entry which is preliminary data.</text>
</comment>
<feature type="region of interest" description="Disordered" evidence="1">
    <location>
        <begin position="157"/>
        <end position="179"/>
    </location>
</feature>
<evidence type="ECO:0000256" key="1">
    <source>
        <dbReference type="SAM" id="MobiDB-lite"/>
    </source>
</evidence>
<accession>A0A4Z2GHG6</accession>
<dbReference type="Proteomes" id="UP000314294">
    <property type="component" value="Unassembled WGS sequence"/>
</dbReference>
<proteinExistence type="predicted"/>
<evidence type="ECO:0000313" key="3">
    <source>
        <dbReference type="Proteomes" id="UP000314294"/>
    </source>
</evidence>
<organism evidence="2 3">
    <name type="scientific">Liparis tanakae</name>
    <name type="common">Tanaka's snailfish</name>
    <dbReference type="NCBI Taxonomy" id="230148"/>
    <lineage>
        <taxon>Eukaryota</taxon>
        <taxon>Metazoa</taxon>
        <taxon>Chordata</taxon>
        <taxon>Craniata</taxon>
        <taxon>Vertebrata</taxon>
        <taxon>Euteleostomi</taxon>
        <taxon>Actinopterygii</taxon>
        <taxon>Neopterygii</taxon>
        <taxon>Teleostei</taxon>
        <taxon>Neoteleostei</taxon>
        <taxon>Acanthomorphata</taxon>
        <taxon>Eupercaria</taxon>
        <taxon>Perciformes</taxon>
        <taxon>Cottioidei</taxon>
        <taxon>Cottales</taxon>
        <taxon>Liparidae</taxon>
        <taxon>Liparis</taxon>
    </lineage>
</organism>
<reference evidence="2 3" key="1">
    <citation type="submission" date="2019-03" db="EMBL/GenBank/DDBJ databases">
        <title>First draft genome of Liparis tanakae, snailfish: a comprehensive survey of snailfish specific genes.</title>
        <authorList>
            <person name="Kim W."/>
            <person name="Song I."/>
            <person name="Jeong J.-H."/>
            <person name="Kim D."/>
            <person name="Kim S."/>
            <person name="Ryu S."/>
            <person name="Song J.Y."/>
            <person name="Lee S.K."/>
        </authorList>
    </citation>
    <scope>NUCLEOTIDE SEQUENCE [LARGE SCALE GENOMIC DNA]</scope>
    <source>
        <tissue evidence="2">Muscle</tissue>
    </source>
</reference>